<protein>
    <submittedName>
        <fullName evidence="1">Uncharacterized protein</fullName>
    </submittedName>
</protein>
<dbReference type="EMBL" id="HBKN01031359">
    <property type="protein sequence ID" value="CAE2316193.1"/>
    <property type="molecule type" value="Transcribed_RNA"/>
</dbReference>
<gene>
    <name evidence="1" type="ORF">GTHE00462_LOCUS24361</name>
    <name evidence="2" type="ORF">GTHE00462_LOCUS24383</name>
</gene>
<reference evidence="1" key="1">
    <citation type="submission" date="2021-01" db="EMBL/GenBank/DDBJ databases">
        <authorList>
            <person name="Corre E."/>
            <person name="Pelletier E."/>
            <person name="Niang G."/>
            <person name="Scheremetjew M."/>
            <person name="Finn R."/>
            <person name="Kale V."/>
            <person name="Holt S."/>
            <person name="Cochrane G."/>
            <person name="Meng A."/>
            <person name="Brown T."/>
            <person name="Cohen L."/>
        </authorList>
    </citation>
    <scope>NUCLEOTIDE SEQUENCE</scope>
    <source>
        <strain evidence="1">CCMP 2712</strain>
    </source>
</reference>
<evidence type="ECO:0000313" key="2">
    <source>
        <dbReference type="EMBL" id="CAE2316226.1"/>
    </source>
</evidence>
<name>A0A6U6BHA9_GUITH</name>
<dbReference type="AlphaFoldDB" id="A0A6U6BHA9"/>
<evidence type="ECO:0000313" key="1">
    <source>
        <dbReference type="EMBL" id="CAE2316193.1"/>
    </source>
</evidence>
<sequence>MSGGFKSKLAPIKALAYMIWEVRKRSGNLKGHSVTLAKSKLPDISTFHSVMVQMKILLNKLEDVAGEESVKALEMILVEELIKQCYVSDCIDIRDVARLNKRSKLSTELTWEEE</sequence>
<accession>A0A6U6BHA9</accession>
<dbReference type="EMBL" id="HBKN01031381">
    <property type="protein sequence ID" value="CAE2316226.1"/>
    <property type="molecule type" value="Transcribed_RNA"/>
</dbReference>
<organism evidence="1">
    <name type="scientific">Guillardia theta</name>
    <name type="common">Cryptophyte</name>
    <name type="synonym">Cryptomonas phi</name>
    <dbReference type="NCBI Taxonomy" id="55529"/>
    <lineage>
        <taxon>Eukaryota</taxon>
        <taxon>Cryptophyceae</taxon>
        <taxon>Pyrenomonadales</taxon>
        <taxon>Geminigeraceae</taxon>
        <taxon>Guillardia</taxon>
    </lineage>
</organism>
<proteinExistence type="predicted"/>